<evidence type="ECO:0000313" key="1">
    <source>
        <dbReference type="EMBL" id="STK78031.1"/>
    </source>
</evidence>
<dbReference type="Proteomes" id="UP000254405">
    <property type="component" value="Unassembled WGS sequence"/>
</dbReference>
<protein>
    <submittedName>
        <fullName evidence="1">Uncharacterized protein</fullName>
    </submittedName>
</protein>
<sequence>MLDESGGVVTRTQILSRATVFSRGEWLTIIRVNKSNGR</sequence>
<name>A0A376ZS90_ECOLX</name>
<evidence type="ECO:0000313" key="2">
    <source>
        <dbReference type="Proteomes" id="UP000254405"/>
    </source>
</evidence>
<dbReference type="AlphaFoldDB" id="A0A376ZS90"/>
<gene>
    <name evidence="1" type="ORF">NCTC8985_06492</name>
</gene>
<accession>A0A376ZS90</accession>
<proteinExistence type="predicted"/>
<dbReference type="EMBL" id="UGCO01000002">
    <property type="protein sequence ID" value="STK78031.1"/>
    <property type="molecule type" value="Genomic_DNA"/>
</dbReference>
<reference evidence="1 2" key="1">
    <citation type="submission" date="2018-06" db="EMBL/GenBank/DDBJ databases">
        <authorList>
            <consortium name="Pathogen Informatics"/>
            <person name="Doyle S."/>
        </authorList>
    </citation>
    <scope>NUCLEOTIDE SEQUENCE [LARGE SCALE GENOMIC DNA]</scope>
    <source>
        <strain evidence="1 2">NCTC8985</strain>
    </source>
</reference>
<organism evidence="1 2">
    <name type="scientific">Escherichia coli</name>
    <dbReference type="NCBI Taxonomy" id="562"/>
    <lineage>
        <taxon>Bacteria</taxon>
        <taxon>Pseudomonadati</taxon>
        <taxon>Pseudomonadota</taxon>
        <taxon>Gammaproteobacteria</taxon>
        <taxon>Enterobacterales</taxon>
        <taxon>Enterobacteriaceae</taxon>
        <taxon>Escherichia</taxon>
    </lineage>
</organism>